<dbReference type="HOGENOM" id="CLU_2526219_0_0_11"/>
<reference evidence="1 2" key="1">
    <citation type="journal article" date="2010" name="Mol. Plant Microbe Interact.">
        <title>Streptomyces scabies 87-22 contains a coronafacic acid-like biosynthetic cluster that contributes to plant-microbe interactions.</title>
        <authorList>
            <person name="Bignell D.R."/>
            <person name="Seipke R.F."/>
            <person name="Huguet-Tapia J.C."/>
            <person name="Chambers A.H."/>
            <person name="Parry R.J."/>
            <person name="Loria R."/>
        </authorList>
    </citation>
    <scope>NUCLEOTIDE SEQUENCE [LARGE SCALE GENOMIC DNA]</scope>
    <source>
        <strain evidence="1 2">87.22</strain>
    </source>
</reference>
<protein>
    <submittedName>
        <fullName evidence="1">Uncharacterized protein</fullName>
    </submittedName>
</protein>
<dbReference type="EMBL" id="FN554889">
    <property type="protein sequence ID" value="CBG75770.1"/>
    <property type="molecule type" value="Genomic_DNA"/>
</dbReference>
<proteinExistence type="predicted"/>
<accession>C9Z6A0</accession>
<dbReference type="AlphaFoldDB" id="C9Z6A0"/>
<dbReference type="RefSeq" id="WP_013006204.1">
    <property type="nucleotide sequence ID" value="NC_013929.1"/>
</dbReference>
<evidence type="ECO:0000313" key="2">
    <source>
        <dbReference type="Proteomes" id="UP000001444"/>
    </source>
</evidence>
<gene>
    <name evidence="1" type="ordered locus">SCAB_88341</name>
</gene>
<dbReference type="GeneID" id="24306527"/>
<keyword evidence="2" id="KW-1185">Reference proteome</keyword>
<name>C9Z6A0_STRSW</name>
<sequence length="84" mass="8804">MFDHIGGLRPGQAARWTALAEECVPVLADDGMEAVQHLLAERGAGLIEAIAITRALLGWAETPLHTAAEIVTTSTARTVVGEAN</sequence>
<dbReference type="KEGG" id="scb:SCAB_88341"/>
<organism evidence="1 2">
    <name type="scientific">Streptomyces scabiei (strain 87.22)</name>
    <dbReference type="NCBI Taxonomy" id="680198"/>
    <lineage>
        <taxon>Bacteria</taxon>
        <taxon>Bacillati</taxon>
        <taxon>Actinomycetota</taxon>
        <taxon>Actinomycetes</taxon>
        <taxon>Kitasatosporales</taxon>
        <taxon>Streptomycetaceae</taxon>
        <taxon>Streptomyces</taxon>
    </lineage>
</organism>
<evidence type="ECO:0000313" key="1">
    <source>
        <dbReference type="EMBL" id="CBG75770.1"/>
    </source>
</evidence>
<dbReference type="Proteomes" id="UP000001444">
    <property type="component" value="Chromosome"/>
</dbReference>